<proteinExistence type="predicted"/>
<dbReference type="AlphaFoldDB" id="A0A7K1KVU3"/>
<sequence>MTQEAPEPPPEREGVGPGVLRWLAGLIANVTVLTALLVYFGWQRNYVMADRVGIEESVLGQSVRDYLLRSVRPALVLLLLVAVCGLVWLQVDRVLAPRVRDRGTRDRLVRRALGFLSVSWLALPLAVYALGFTARALALDGGREFAYVAWPLSIGAGLLLTFYGTQLRGTSPADKEPLLRAFVAVAVVVMLFWGTSNYATLQGNALADKLITGIHRQNEVTVYSPKRLFLAAPGVTETELPGKNAAYGYRYGGLRLLAHAGGHYFLVSDSWAPGGAVMVLSEKDNLRLEFSRT</sequence>
<protein>
    <submittedName>
        <fullName evidence="2">Uncharacterized protein</fullName>
    </submittedName>
</protein>
<feature type="transmembrane region" description="Helical" evidence="1">
    <location>
        <begin position="177"/>
        <end position="194"/>
    </location>
</feature>
<feature type="transmembrane region" description="Helical" evidence="1">
    <location>
        <begin position="74"/>
        <end position="91"/>
    </location>
</feature>
<gene>
    <name evidence="2" type="ORF">GNZ18_06820</name>
</gene>
<feature type="transmembrane region" description="Helical" evidence="1">
    <location>
        <begin position="145"/>
        <end position="165"/>
    </location>
</feature>
<keyword evidence="1" id="KW-0472">Membrane</keyword>
<comment type="caution">
    <text evidence="2">The sequence shown here is derived from an EMBL/GenBank/DDBJ whole genome shotgun (WGS) entry which is preliminary data.</text>
</comment>
<dbReference type="EMBL" id="WOFH01000002">
    <property type="protein sequence ID" value="MUN36311.1"/>
    <property type="molecule type" value="Genomic_DNA"/>
</dbReference>
<evidence type="ECO:0000313" key="3">
    <source>
        <dbReference type="Proteomes" id="UP000432015"/>
    </source>
</evidence>
<organism evidence="2 3">
    <name type="scientific">Actinomadura litoris</name>
    <dbReference type="NCBI Taxonomy" id="2678616"/>
    <lineage>
        <taxon>Bacteria</taxon>
        <taxon>Bacillati</taxon>
        <taxon>Actinomycetota</taxon>
        <taxon>Actinomycetes</taxon>
        <taxon>Streptosporangiales</taxon>
        <taxon>Thermomonosporaceae</taxon>
        <taxon>Actinomadura</taxon>
    </lineage>
</organism>
<evidence type="ECO:0000256" key="1">
    <source>
        <dbReference type="SAM" id="Phobius"/>
    </source>
</evidence>
<dbReference type="RefSeq" id="WP_156215337.1">
    <property type="nucleotide sequence ID" value="NZ_WOFH01000002.1"/>
</dbReference>
<keyword evidence="1" id="KW-1133">Transmembrane helix</keyword>
<name>A0A7K1KVU3_9ACTN</name>
<reference evidence="2 3" key="1">
    <citation type="submission" date="2019-11" db="EMBL/GenBank/DDBJ databases">
        <authorList>
            <person name="Cao P."/>
        </authorList>
    </citation>
    <scope>NUCLEOTIDE SEQUENCE [LARGE SCALE GENOMIC DNA]</scope>
    <source>
        <strain evidence="2 3">NEAU-AAG5</strain>
    </source>
</reference>
<dbReference type="Proteomes" id="UP000432015">
    <property type="component" value="Unassembled WGS sequence"/>
</dbReference>
<keyword evidence="3" id="KW-1185">Reference proteome</keyword>
<keyword evidence="1" id="KW-0812">Transmembrane</keyword>
<accession>A0A7K1KVU3</accession>
<feature type="transmembrane region" description="Helical" evidence="1">
    <location>
        <begin position="20"/>
        <end position="42"/>
    </location>
</feature>
<evidence type="ECO:0000313" key="2">
    <source>
        <dbReference type="EMBL" id="MUN36311.1"/>
    </source>
</evidence>
<feature type="transmembrane region" description="Helical" evidence="1">
    <location>
        <begin position="112"/>
        <end position="133"/>
    </location>
</feature>